<evidence type="ECO:0000259" key="1">
    <source>
        <dbReference type="Pfam" id="PF03372"/>
    </source>
</evidence>
<evidence type="ECO:0000313" key="2">
    <source>
        <dbReference type="EMBL" id="GAA4885223.1"/>
    </source>
</evidence>
<dbReference type="PANTHER" id="PTHR14859">
    <property type="entry name" value="CALCOFLUOR WHITE HYPERSENSITIVE PROTEIN PRECURSOR"/>
    <property type="match status" value="1"/>
</dbReference>
<name>A0ABP9F0D2_9FLAO</name>
<dbReference type="PANTHER" id="PTHR14859:SF15">
    <property type="entry name" value="ENDONUCLEASE_EXONUCLEASE_PHOSPHATASE DOMAIN-CONTAINING PROTEIN"/>
    <property type="match status" value="1"/>
</dbReference>
<comment type="caution">
    <text evidence="2">The sequence shown here is derived from an EMBL/GenBank/DDBJ whole genome shotgun (WGS) entry which is preliminary data.</text>
</comment>
<dbReference type="InterPro" id="IPR036691">
    <property type="entry name" value="Endo/exonu/phosph_ase_sf"/>
</dbReference>
<sequence length="241" mass="28279">MSILTYNVKGNSIKKDEYFGTRNHKILQFVKKQDPDIVVFQEFWNYGFVKYYMYPYRFVGYRSEISKSLQFILSKYPIIKQGYIDFPNTLNNAMFVDIDYEGEVFRLYNIHLQSFNIKIASELSDSKKAKSIFYKISNAQNLRRNQVKLIQSHEKEFEGKTIFCGDFNSTPFSSTYQILKGSRKDTYIEAGSGLGTTYSLIKYPLRLDYILADKDFEVISHQNFNINLSDHEPILARLDIN</sequence>
<dbReference type="RefSeq" id="WP_345272404.1">
    <property type="nucleotide sequence ID" value="NZ_BAABJH010000001.1"/>
</dbReference>
<proteinExistence type="predicted"/>
<evidence type="ECO:0000313" key="3">
    <source>
        <dbReference type="Proteomes" id="UP001500433"/>
    </source>
</evidence>
<keyword evidence="3" id="KW-1185">Reference proteome</keyword>
<organism evidence="2 3">
    <name type="scientific">Flaviramulus aquimarinus</name>
    <dbReference type="NCBI Taxonomy" id="1170456"/>
    <lineage>
        <taxon>Bacteria</taxon>
        <taxon>Pseudomonadati</taxon>
        <taxon>Bacteroidota</taxon>
        <taxon>Flavobacteriia</taxon>
        <taxon>Flavobacteriales</taxon>
        <taxon>Flavobacteriaceae</taxon>
        <taxon>Flaviramulus</taxon>
    </lineage>
</organism>
<dbReference type="EMBL" id="BAABJH010000001">
    <property type="protein sequence ID" value="GAA4885223.1"/>
    <property type="molecule type" value="Genomic_DNA"/>
</dbReference>
<feature type="domain" description="Endonuclease/exonuclease/phosphatase" evidence="1">
    <location>
        <begin position="4"/>
        <end position="231"/>
    </location>
</feature>
<reference evidence="3" key="1">
    <citation type="journal article" date="2019" name="Int. J. Syst. Evol. Microbiol.">
        <title>The Global Catalogue of Microorganisms (GCM) 10K type strain sequencing project: providing services to taxonomists for standard genome sequencing and annotation.</title>
        <authorList>
            <consortium name="The Broad Institute Genomics Platform"/>
            <consortium name="The Broad Institute Genome Sequencing Center for Infectious Disease"/>
            <person name="Wu L."/>
            <person name="Ma J."/>
        </authorList>
    </citation>
    <scope>NUCLEOTIDE SEQUENCE [LARGE SCALE GENOMIC DNA]</scope>
    <source>
        <strain evidence="3">JCM 18274</strain>
    </source>
</reference>
<dbReference type="SUPFAM" id="SSF56219">
    <property type="entry name" value="DNase I-like"/>
    <property type="match status" value="1"/>
</dbReference>
<gene>
    <name evidence="2" type="ORF">GCM10023311_04800</name>
</gene>
<protein>
    <recommendedName>
        <fullName evidence="1">Endonuclease/exonuclease/phosphatase domain-containing protein</fullName>
    </recommendedName>
</protein>
<dbReference type="CDD" id="cd09084">
    <property type="entry name" value="EEP-2"/>
    <property type="match status" value="1"/>
</dbReference>
<dbReference type="InterPro" id="IPR051916">
    <property type="entry name" value="GPI-anchor_lipid_remodeler"/>
</dbReference>
<dbReference type="InterPro" id="IPR005135">
    <property type="entry name" value="Endo/exonuclease/phosphatase"/>
</dbReference>
<dbReference type="Gene3D" id="3.60.10.10">
    <property type="entry name" value="Endonuclease/exonuclease/phosphatase"/>
    <property type="match status" value="1"/>
</dbReference>
<dbReference type="Proteomes" id="UP001500433">
    <property type="component" value="Unassembled WGS sequence"/>
</dbReference>
<accession>A0ABP9F0D2</accession>
<dbReference type="Pfam" id="PF03372">
    <property type="entry name" value="Exo_endo_phos"/>
    <property type="match status" value="1"/>
</dbReference>